<keyword evidence="3 6" id="KW-0812">Transmembrane</keyword>
<reference evidence="7" key="1">
    <citation type="submission" date="2021-04" db="EMBL/GenBank/DDBJ databases">
        <title>Draft genome assembly of strain Phenylobacterium sp. 20VBR1 using MiniION and Illumina platforms.</title>
        <authorList>
            <person name="Thomas F.A."/>
            <person name="Krishnan K.P."/>
            <person name="Sinha R.K."/>
        </authorList>
    </citation>
    <scope>NUCLEOTIDE SEQUENCE</scope>
    <source>
        <strain evidence="7">20VBR1</strain>
    </source>
</reference>
<comment type="subcellular location">
    <subcellularLocation>
        <location evidence="6">Cell membrane</location>
        <topology evidence="6">Multi-pass membrane protein</topology>
    </subcellularLocation>
    <subcellularLocation>
        <location evidence="1">Membrane</location>
    </subcellularLocation>
</comment>
<evidence type="ECO:0000256" key="6">
    <source>
        <dbReference type="RuleBase" id="RU363076"/>
    </source>
</evidence>
<dbReference type="PANTHER" id="PTHR23427">
    <property type="entry name" value="SURFEIT LOCUS PROTEIN"/>
    <property type="match status" value="1"/>
</dbReference>
<comment type="similarity">
    <text evidence="2 6">Belongs to the SURF1 family.</text>
</comment>
<evidence type="ECO:0000256" key="5">
    <source>
        <dbReference type="ARBA" id="ARBA00023136"/>
    </source>
</evidence>
<evidence type="ECO:0000256" key="4">
    <source>
        <dbReference type="ARBA" id="ARBA00022989"/>
    </source>
</evidence>
<protein>
    <recommendedName>
        <fullName evidence="6">SURF1-like protein</fullName>
    </recommendedName>
</protein>
<name>A0A941D2Z2_9CAUL</name>
<dbReference type="EMBL" id="JAGSGD010000001">
    <property type="protein sequence ID" value="MBR7621186.1"/>
    <property type="molecule type" value="Genomic_DNA"/>
</dbReference>
<keyword evidence="4 6" id="KW-1133">Transmembrane helix</keyword>
<proteinExistence type="inferred from homology"/>
<evidence type="ECO:0000256" key="2">
    <source>
        <dbReference type="ARBA" id="ARBA00007165"/>
    </source>
</evidence>
<dbReference type="Proteomes" id="UP000622580">
    <property type="component" value="Unassembled WGS sequence"/>
</dbReference>
<dbReference type="AlphaFoldDB" id="A0A941D2Z2"/>
<dbReference type="CDD" id="cd06662">
    <property type="entry name" value="SURF1"/>
    <property type="match status" value="1"/>
</dbReference>
<sequence>MTDRTDTLSRKAFPLGLTIATLIAAGILVWLGAWQLHRLAWKEDLLARIAALQAAPARPLGPVLDSLAHGGQGDFIRVKVDCPGLGAAPYLELYSVRESGAGLRLISACVVESAKYRTILVDRGFIADTISARPPIDLADKTPVSLVGVLRSPDKATFVTPPNDLAGNHWYSRDIAAMSAHLKAPAPAPIILAAETSSNPGWQALKPQPLPAEIPNRHLEYALTWFGLAGSLAAVYAAMLWRWWKA</sequence>
<evidence type="ECO:0000313" key="8">
    <source>
        <dbReference type="Proteomes" id="UP000622580"/>
    </source>
</evidence>
<evidence type="ECO:0000256" key="3">
    <source>
        <dbReference type="ARBA" id="ARBA00022692"/>
    </source>
</evidence>
<dbReference type="PROSITE" id="PS50895">
    <property type="entry name" value="SURF1"/>
    <property type="match status" value="1"/>
</dbReference>
<dbReference type="InterPro" id="IPR045214">
    <property type="entry name" value="Surf1/Surf4"/>
</dbReference>
<evidence type="ECO:0000256" key="1">
    <source>
        <dbReference type="ARBA" id="ARBA00004370"/>
    </source>
</evidence>
<organism evidence="7 8">
    <name type="scientific">Phenylobacterium glaciei</name>
    <dbReference type="NCBI Taxonomy" id="2803784"/>
    <lineage>
        <taxon>Bacteria</taxon>
        <taxon>Pseudomonadati</taxon>
        <taxon>Pseudomonadota</taxon>
        <taxon>Alphaproteobacteria</taxon>
        <taxon>Caulobacterales</taxon>
        <taxon>Caulobacteraceae</taxon>
        <taxon>Phenylobacterium</taxon>
    </lineage>
</organism>
<dbReference type="InterPro" id="IPR002994">
    <property type="entry name" value="Surf1/Shy1"/>
</dbReference>
<dbReference type="GO" id="GO:0005886">
    <property type="term" value="C:plasma membrane"/>
    <property type="evidence" value="ECO:0007669"/>
    <property type="project" value="UniProtKB-SubCell"/>
</dbReference>
<accession>A0A941D2Z2</accession>
<feature type="transmembrane region" description="Helical" evidence="6">
    <location>
        <begin position="223"/>
        <end position="244"/>
    </location>
</feature>
<dbReference type="RefSeq" id="WP_215342150.1">
    <property type="nucleotide sequence ID" value="NZ_JAGSGD010000001.1"/>
</dbReference>
<comment type="caution">
    <text evidence="7">The sequence shown here is derived from an EMBL/GenBank/DDBJ whole genome shotgun (WGS) entry which is preliminary data.</text>
</comment>
<dbReference type="Pfam" id="PF02104">
    <property type="entry name" value="SURF1"/>
    <property type="match status" value="1"/>
</dbReference>
<keyword evidence="5 6" id="KW-0472">Membrane</keyword>
<feature type="transmembrane region" description="Helical" evidence="6">
    <location>
        <begin position="12"/>
        <end position="33"/>
    </location>
</feature>
<keyword evidence="8" id="KW-1185">Reference proteome</keyword>
<gene>
    <name evidence="7" type="ORF">JKL49_17465</name>
</gene>
<dbReference type="PANTHER" id="PTHR23427:SF2">
    <property type="entry name" value="SURFEIT LOCUS PROTEIN 1"/>
    <property type="match status" value="1"/>
</dbReference>
<evidence type="ECO:0000313" key="7">
    <source>
        <dbReference type="EMBL" id="MBR7621186.1"/>
    </source>
</evidence>
<keyword evidence="6" id="KW-1003">Cell membrane</keyword>